<dbReference type="AlphaFoldDB" id="A0A364RDD0"/>
<dbReference type="RefSeq" id="WP_112305886.1">
    <property type="nucleotide sequence ID" value="NZ_QMDV01000003.1"/>
</dbReference>
<accession>A0A364RDD0</accession>
<protein>
    <recommendedName>
        <fullName evidence="4">CHRD domain-containing protein</fullName>
    </recommendedName>
</protein>
<reference evidence="2 3" key="2">
    <citation type="submission" date="2018-07" db="EMBL/GenBank/DDBJ databases">
        <title>Pontibacter sp. 2b14 genomic sequence and assembly.</title>
        <authorList>
            <person name="Du Z.-J."/>
        </authorList>
    </citation>
    <scope>NUCLEOTIDE SEQUENCE [LARGE SCALE GENOMIC DNA]</scope>
    <source>
        <strain evidence="2 3">2b14</strain>
    </source>
</reference>
<keyword evidence="3" id="KW-1185">Reference proteome</keyword>
<sequence length="174" mass="19345">MALLISFLFTFILAFSPVSKEQNQFFNALRAQDGKTYTGTATVSPARENPIAGKELKLFVSKAANDSIRIAFWVGDDKSRTLIVKFNKQRGLSLQHDHRHEDGTPDAMAMYGGTATEAGTALAQSFPADSYTSELSPRNATSIWALKLSKDKKNFTYTLTSNDVLMYQLDFKMD</sequence>
<gene>
    <name evidence="2" type="ORF">DP923_10915</name>
</gene>
<evidence type="ECO:0008006" key="4">
    <source>
        <dbReference type="Google" id="ProtNLM"/>
    </source>
</evidence>
<reference evidence="2 3" key="1">
    <citation type="submission" date="2018-06" db="EMBL/GenBank/DDBJ databases">
        <authorList>
            <person name="Liu Z.-W."/>
        </authorList>
    </citation>
    <scope>NUCLEOTIDE SEQUENCE [LARGE SCALE GENOMIC DNA]</scope>
    <source>
        <strain evidence="2 3">2b14</strain>
    </source>
</reference>
<feature type="signal peptide" evidence="1">
    <location>
        <begin position="1"/>
        <end position="20"/>
    </location>
</feature>
<name>A0A364RDD0_9BACT</name>
<dbReference type="EMBL" id="QMDV01000003">
    <property type="protein sequence ID" value="RAU82293.1"/>
    <property type="molecule type" value="Genomic_DNA"/>
</dbReference>
<comment type="caution">
    <text evidence="2">The sequence shown here is derived from an EMBL/GenBank/DDBJ whole genome shotgun (WGS) entry which is preliminary data.</text>
</comment>
<proteinExistence type="predicted"/>
<feature type="chain" id="PRO_5016710401" description="CHRD domain-containing protein" evidence="1">
    <location>
        <begin position="21"/>
        <end position="174"/>
    </location>
</feature>
<evidence type="ECO:0000313" key="3">
    <source>
        <dbReference type="Proteomes" id="UP000251692"/>
    </source>
</evidence>
<keyword evidence="1" id="KW-0732">Signal</keyword>
<dbReference type="OrthoDB" id="1524207at2"/>
<dbReference type="Proteomes" id="UP000251692">
    <property type="component" value="Unassembled WGS sequence"/>
</dbReference>
<evidence type="ECO:0000313" key="2">
    <source>
        <dbReference type="EMBL" id="RAU82293.1"/>
    </source>
</evidence>
<evidence type="ECO:0000256" key="1">
    <source>
        <dbReference type="SAM" id="SignalP"/>
    </source>
</evidence>
<organism evidence="2 3">
    <name type="scientific">Pontibacter arcticus</name>
    <dbReference type="NCBI Taxonomy" id="2080288"/>
    <lineage>
        <taxon>Bacteria</taxon>
        <taxon>Pseudomonadati</taxon>
        <taxon>Bacteroidota</taxon>
        <taxon>Cytophagia</taxon>
        <taxon>Cytophagales</taxon>
        <taxon>Hymenobacteraceae</taxon>
        <taxon>Pontibacter</taxon>
    </lineage>
</organism>